<dbReference type="Proteomes" id="UP001165378">
    <property type="component" value="Unassembled WGS sequence"/>
</dbReference>
<protein>
    <submittedName>
        <fullName evidence="1">DUF742 domain-containing protein</fullName>
    </submittedName>
</protein>
<reference evidence="1" key="1">
    <citation type="submission" date="2022-01" db="EMBL/GenBank/DDBJ databases">
        <title>Genome-Based Taxonomic Classification of the Phylum Actinobacteria.</title>
        <authorList>
            <person name="Gao Y."/>
        </authorList>
    </citation>
    <scope>NUCLEOTIDE SEQUENCE</scope>
    <source>
        <strain evidence="1">KLBMP 8922</strain>
    </source>
</reference>
<evidence type="ECO:0000313" key="1">
    <source>
        <dbReference type="EMBL" id="MCF2531412.1"/>
    </source>
</evidence>
<gene>
    <name evidence="1" type="ORF">LZ495_29915</name>
</gene>
<dbReference type="InterPro" id="IPR007995">
    <property type="entry name" value="DUF742"/>
</dbReference>
<comment type="caution">
    <text evidence="1">The sequence shown here is derived from an EMBL/GenBank/DDBJ whole genome shotgun (WGS) entry which is preliminary data.</text>
</comment>
<proteinExistence type="predicted"/>
<dbReference type="PANTHER" id="PTHR36221">
    <property type="entry name" value="DUF742 DOMAIN-CONTAINING PROTEIN"/>
    <property type="match status" value="1"/>
</dbReference>
<accession>A0AA41Q554</accession>
<evidence type="ECO:0000313" key="2">
    <source>
        <dbReference type="Proteomes" id="UP001165378"/>
    </source>
</evidence>
<organism evidence="1 2">
    <name type="scientific">Yinghuangia soli</name>
    <dbReference type="NCBI Taxonomy" id="2908204"/>
    <lineage>
        <taxon>Bacteria</taxon>
        <taxon>Bacillati</taxon>
        <taxon>Actinomycetota</taxon>
        <taxon>Actinomycetes</taxon>
        <taxon>Kitasatosporales</taxon>
        <taxon>Streptomycetaceae</taxon>
        <taxon>Yinghuangia</taxon>
    </lineage>
</organism>
<dbReference type="RefSeq" id="WP_235056070.1">
    <property type="nucleotide sequence ID" value="NZ_JAKFHA010000023.1"/>
</dbReference>
<keyword evidence="2" id="KW-1185">Reference proteome</keyword>
<dbReference type="Pfam" id="PF05331">
    <property type="entry name" value="DUF742"/>
    <property type="match status" value="1"/>
</dbReference>
<name>A0AA41Q554_9ACTN</name>
<sequence>MAADDGGRSTVGGRSARVRPYALTRGRTRYSHVLSVETLVTTLDCDEADAAAGVVDVARLETGRSDMPEVRAIIELCRGVRSVAEVSALLDLPLGVVRVLIGDLANQGRISVYQTAGDGDGPDRALLERLLGGLRRL</sequence>
<dbReference type="EMBL" id="JAKFHA010000023">
    <property type="protein sequence ID" value="MCF2531412.1"/>
    <property type="molecule type" value="Genomic_DNA"/>
</dbReference>
<dbReference type="AlphaFoldDB" id="A0AA41Q554"/>
<dbReference type="PANTHER" id="PTHR36221:SF1">
    <property type="entry name" value="DUF742 DOMAIN-CONTAINING PROTEIN"/>
    <property type="match status" value="1"/>
</dbReference>